<dbReference type="PANTHER" id="PTHR30483">
    <property type="entry name" value="LEUCINE-SPECIFIC-BINDING PROTEIN"/>
    <property type="match status" value="1"/>
</dbReference>
<dbReference type="AlphaFoldDB" id="A0A4R7C6R8"/>
<evidence type="ECO:0000256" key="2">
    <source>
        <dbReference type="ARBA" id="ARBA00022448"/>
    </source>
</evidence>
<feature type="domain" description="Leucine-binding protein" evidence="5">
    <location>
        <begin position="31"/>
        <end position="391"/>
    </location>
</feature>
<accession>A0A4R7C6R8</accession>
<keyword evidence="4" id="KW-0029">Amino-acid transport</keyword>
<dbReference type="OrthoDB" id="7251828at2"/>
<dbReference type="Proteomes" id="UP000295122">
    <property type="component" value="Unassembled WGS sequence"/>
</dbReference>
<dbReference type="SUPFAM" id="SSF53822">
    <property type="entry name" value="Periplasmic binding protein-like I"/>
    <property type="match status" value="1"/>
</dbReference>
<dbReference type="EMBL" id="SNZR01000011">
    <property type="protein sequence ID" value="TDR93642.1"/>
    <property type="molecule type" value="Genomic_DNA"/>
</dbReference>
<dbReference type="InterPro" id="IPR051010">
    <property type="entry name" value="BCAA_transport"/>
</dbReference>
<sequence length="410" mass="44286">MTLSRRRATALISATGLAGLLPRTTQAQPSEIKVGLLVPLSGPWSRGGEVMLKGAKLAIEHINDAGGVKAIGGAKLKLIVHDAGDSTEKAKNAAQRMVAQEGDIVAMSAAYLSSFTLAATEVTERAKIPVLTVAYSDLLTDRGFRYVFQTSPTAIQQAQDSLPELIKLAEQTTGKKPKTVAIVMDNTAASVSFIKPIKETFLKQLNLNLVVDETFTPPLADATPLVQRIRSARPDLVLLLPTVISDCKLLLEKMNEFGIGRGRIPTISSGTAIAEPDMVQNVPTELLEGLMSVVANWNTKGTQELAAEYVQKSGELWMTQSAMSAYGEMWIMKEALERSGKADREAVAEALRGLDLTDGPARFFPGTRIKFDDKGRRTDAGIYIVQWQGGKAITVYPPQDALAKPVWPTK</sequence>
<dbReference type="InterPro" id="IPR000709">
    <property type="entry name" value="Leu_Ile_Val-bd"/>
</dbReference>
<dbReference type="Gene3D" id="3.40.50.2300">
    <property type="match status" value="2"/>
</dbReference>
<gene>
    <name evidence="6" type="ORF">EV668_0907</name>
</gene>
<name>A0A4R7C6R8_9HYPH</name>
<evidence type="ECO:0000313" key="7">
    <source>
        <dbReference type="Proteomes" id="UP000295122"/>
    </source>
</evidence>
<keyword evidence="7" id="KW-1185">Reference proteome</keyword>
<comment type="similarity">
    <text evidence="1">Belongs to the leucine-binding protein family.</text>
</comment>
<dbReference type="PANTHER" id="PTHR30483:SF37">
    <property type="entry name" value="ABC TRANSPORTER SUBSTRATE-BINDING PROTEIN"/>
    <property type="match status" value="1"/>
</dbReference>
<evidence type="ECO:0000313" key="6">
    <source>
        <dbReference type="EMBL" id="TDR93642.1"/>
    </source>
</evidence>
<dbReference type="InterPro" id="IPR028082">
    <property type="entry name" value="Peripla_BP_I"/>
</dbReference>
<keyword evidence="3" id="KW-0732">Signal</keyword>
<evidence type="ECO:0000256" key="3">
    <source>
        <dbReference type="ARBA" id="ARBA00022729"/>
    </source>
</evidence>
<comment type="caution">
    <text evidence="6">The sequence shown here is derived from an EMBL/GenBank/DDBJ whole genome shotgun (WGS) entry which is preliminary data.</text>
</comment>
<keyword evidence="2" id="KW-0813">Transport</keyword>
<dbReference type="GO" id="GO:0006865">
    <property type="term" value="P:amino acid transport"/>
    <property type="evidence" value="ECO:0007669"/>
    <property type="project" value="UniProtKB-KW"/>
</dbReference>
<dbReference type="CDD" id="cd06340">
    <property type="entry name" value="PBP1_ABC_ligand_binding-like"/>
    <property type="match status" value="1"/>
</dbReference>
<proteinExistence type="inferred from homology"/>
<evidence type="ECO:0000259" key="5">
    <source>
        <dbReference type="Pfam" id="PF13458"/>
    </source>
</evidence>
<dbReference type="InterPro" id="IPR028081">
    <property type="entry name" value="Leu-bd"/>
</dbReference>
<reference evidence="6 7" key="1">
    <citation type="submission" date="2019-03" db="EMBL/GenBank/DDBJ databases">
        <title>Genomic Encyclopedia of Type Strains, Phase IV (KMG-IV): sequencing the most valuable type-strain genomes for metagenomic binning, comparative biology and taxonomic classification.</title>
        <authorList>
            <person name="Goeker M."/>
        </authorList>
    </citation>
    <scope>NUCLEOTIDE SEQUENCE [LARGE SCALE GENOMIC DNA]</scope>
    <source>
        <strain evidence="6 7">DSM 25903</strain>
    </source>
</reference>
<dbReference type="Pfam" id="PF13458">
    <property type="entry name" value="Peripla_BP_6"/>
    <property type="match status" value="1"/>
</dbReference>
<dbReference type="RefSeq" id="WP_133768622.1">
    <property type="nucleotide sequence ID" value="NZ_SNZR01000011.1"/>
</dbReference>
<evidence type="ECO:0000256" key="4">
    <source>
        <dbReference type="ARBA" id="ARBA00022970"/>
    </source>
</evidence>
<dbReference type="PRINTS" id="PR00337">
    <property type="entry name" value="LEUILEVALBP"/>
</dbReference>
<protein>
    <submittedName>
        <fullName evidence="6">Amino acid/amide ABC transporter substrate-binding protein (HAAT family)</fullName>
    </submittedName>
</protein>
<evidence type="ECO:0000256" key="1">
    <source>
        <dbReference type="ARBA" id="ARBA00010062"/>
    </source>
</evidence>
<organism evidence="6 7">
    <name type="scientific">Enterovirga rhinocerotis</name>
    <dbReference type="NCBI Taxonomy" id="1339210"/>
    <lineage>
        <taxon>Bacteria</taxon>
        <taxon>Pseudomonadati</taxon>
        <taxon>Pseudomonadota</taxon>
        <taxon>Alphaproteobacteria</taxon>
        <taxon>Hyphomicrobiales</taxon>
        <taxon>Methylobacteriaceae</taxon>
        <taxon>Enterovirga</taxon>
    </lineage>
</organism>